<proteinExistence type="inferred from homology"/>
<dbReference type="AlphaFoldDB" id="A0A2D0NCN6"/>
<dbReference type="Pfam" id="PF01565">
    <property type="entry name" value="FAD_binding_4"/>
    <property type="match status" value="1"/>
</dbReference>
<name>A0A2D0NCN6_FLAN2</name>
<dbReference type="InterPro" id="IPR006094">
    <property type="entry name" value="Oxid_FAD_bind_N"/>
</dbReference>
<dbReference type="EC" id="1.1.2.4" evidence="10"/>
<keyword evidence="3" id="KW-0285">Flavoprotein</keyword>
<keyword evidence="14" id="KW-1185">Reference proteome</keyword>
<dbReference type="PANTHER" id="PTHR11748">
    <property type="entry name" value="D-LACTATE DEHYDROGENASE"/>
    <property type="match status" value="1"/>
</dbReference>
<dbReference type="Gene3D" id="3.30.70.2740">
    <property type="match status" value="1"/>
</dbReference>
<dbReference type="Proteomes" id="UP000223913">
    <property type="component" value="Unassembled WGS sequence"/>
</dbReference>
<keyword evidence="8" id="KW-0408">Iron</keyword>
<evidence type="ECO:0000256" key="6">
    <source>
        <dbReference type="ARBA" id="ARBA00022946"/>
    </source>
</evidence>
<dbReference type="InterPro" id="IPR009051">
    <property type="entry name" value="Helical_ferredxn"/>
</dbReference>
<evidence type="ECO:0000256" key="8">
    <source>
        <dbReference type="ARBA" id="ARBA00023004"/>
    </source>
</evidence>
<dbReference type="Gene3D" id="3.30.465.10">
    <property type="match status" value="1"/>
</dbReference>
<dbReference type="Gene3D" id="3.30.70.2190">
    <property type="match status" value="1"/>
</dbReference>
<dbReference type="PROSITE" id="PS00198">
    <property type="entry name" value="4FE4S_FER_1"/>
    <property type="match status" value="1"/>
</dbReference>
<dbReference type="Gene3D" id="3.30.43.10">
    <property type="entry name" value="Uridine Diphospho-n-acetylenolpyruvylglucosamine Reductase, domain 2"/>
    <property type="match status" value="1"/>
</dbReference>
<dbReference type="Pfam" id="PF02913">
    <property type="entry name" value="FAD-oxidase_C"/>
    <property type="match status" value="1"/>
</dbReference>
<reference evidence="13 14" key="1">
    <citation type="submission" date="2017-10" db="EMBL/GenBank/DDBJ databases">
        <title>The draft genome sequence of Lewinella nigricans NBRC 102662.</title>
        <authorList>
            <person name="Wang K."/>
        </authorList>
    </citation>
    <scope>NUCLEOTIDE SEQUENCE [LARGE SCALE GENOMIC DNA]</scope>
    <source>
        <strain evidence="13 14">NBRC 102662</strain>
    </source>
</reference>
<dbReference type="SUPFAM" id="SSF56176">
    <property type="entry name" value="FAD-binding/transporter-associated domain-like"/>
    <property type="match status" value="1"/>
</dbReference>
<dbReference type="GO" id="GO:0008720">
    <property type="term" value="F:D-lactate dehydrogenase (NAD+) activity"/>
    <property type="evidence" value="ECO:0007669"/>
    <property type="project" value="TreeGrafter"/>
</dbReference>
<keyword evidence="4" id="KW-0479">Metal-binding</keyword>
<organism evidence="13 14">
    <name type="scientific">Flavilitoribacter nigricans (strain ATCC 23147 / DSM 23189 / NBRC 102662 / NCIMB 1420 / SS-2)</name>
    <name type="common">Lewinella nigricans</name>
    <dbReference type="NCBI Taxonomy" id="1122177"/>
    <lineage>
        <taxon>Bacteria</taxon>
        <taxon>Pseudomonadati</taxon>
        <taxon>Bacteroidota</taxon>
        <taxon>Saprospiria</taxon>
        <taxon>Saprospirales</taxon>
        <taxon>Lewinellaceae</taxon>
        <taxon>Flavilitoribacter</taxon>
    </lineage>
</organism>
<dbReference type="Gene3D" id="1.10.45.10">
    <property type="entry name" value="Vanillyl-alcohol Oxidase, Chain A, domain 4"/>
    <property type="match status" value="1"/>
</dbReference>
<accession>A0A2D0NCN6</accession>
<protein>
    <recommendedName>
        <fullName evidence="10">D-lactate dehydrogenase (cytochrome)</fullName>
        <ecNumber evidence="10">1.1.2.4</ecNumber>
    </recommendedName>
</protein>
<dbReference type="InterPro" id="IPR016164">
    <property type="entry name" value="FAD-linked_Oxase-like_C"/>
</dbReference>
<dbReference type="Gene3D" id="1.10.1060.10">
    <property type="entry name" value="Alpha-helical ferredoxin"/>
    <property type="match status" value="1"/>
</dbReference>
<dbReference type="GO" id="GO:0046872">
    <property type="term" value="F:metal ion binding"/>
    <property type="evidence" value="ECO:0007669"/>
    <property type="project" value="UniProtKB-KW"/>
</dbReference>
<dbReference type="EMBL" id="PDUD01000019">
    <property type="protein sequence ID" value="PHN06136.1"/>
    <property type="molecule type" value="Genomic_DNA"/>
</dbReference>
<evidence type="ECO:0000259" key="12">
    <source>
        <dbReference type="PROSITE" id="PS51387"/>
    </source>
</evidence>
<dbReference type="InterPro" id="IPR016166">
    <property type="entry name" value="FAD-bd_PCMH"/>
</dbReference>
<evidence type="ECO:0000256" key="3">
    <source>
        <dbReference type="ARBA" id="ARBA00022630"/>
    </source>
</evidence>
<dbReference type="PROSITE" id="PS51387">
    <property type="entry name" value="FAD_PCMH"/>
    <property type="match status" value="1"/>
</dbReference>
<dbReference type="GO" id="GO:0051536">
    <property type="term" value="F:iron-sulfur cluster binding"/>
    <property type="evidence" value="ECO:0007669"/>
    <property type="project" value="UniProtKB-KW"/>
</dbReference>
<evidence type="ECO:0000256" key="4">
    <source>
        <dbReference type="ARBA" id="ARBA00022723"/>
    </source>
</evidence>
<dbReference type="InterPro" id="IPR017900">
    <property type="entry name" value="4Fe4S_Fe_S_CS"/>
</dbReference>
<dbReference type="Pfam" id="PF13183">
    <property type="entry name" value="Fer4_8"/>
    <property type="match status" value="1"/>
</dbReference>
<keyword evidence="7" id="KW-0560">Oxidoreductase</keyword>
<dbReference type="GO" id="GO:0071949">
    <property type="term" value="F:FAD binding"/>
    <property type="evidence" value="ECO:0007669"/>
    <property type="project" value="InterPro"/>
</dbReference>
<dbReference type="SUPFAM" id="SSF46548">
    <property type="entry name" value="alpha-helical ferredoxin"/>
    <property type="match status" value="1"/>
</dbReference>
<feature type="domain" description="FAD-binding PCMH-type" evidence="12">
    <location>
        <begin position="33"/>
        <end position="261"/>
    </location>
</feature>
<comment type="similarity">
    <text evidence="2">Belongs to the FAD-binding oxidoreductase/transferase type 4 family.</text>
</comment>
<keyword evidence="6" id="KW-0809">Transit peptide</keyword>
<sequence length="940" mass="104548">MSLEKALLRILPAERVKTRLIDRYAYASDASHFYLVPQAVVQPNTIEEIRRLFALAHEEKIHLTFRAGGTSLSGQSVTDGILVDLSNYWRKVTPEADGQQVRVQPAVIGSYVNLALKKYGKKMGPDPASINAAMMGGILSNNSSGMCCGVEFNSYHTLRAITFVLPNGQVFNTENPDDYERFEKEEPNLFAGLKQMRLDIFRNQELMARIRKKYKQKNTVGYCMNAFVDYEHPLDILAHLIIGGEGTLAFIAEAVLDTIPDYPYKMTAMLYFDSPEVACNAIYDLKTTGARALEFMDRASLRSVEDMPGVPDFLRTLPGAASAILIEFQESTPEELAARYEAAKSMFAELPLLFPPDFTQDPAEQALMWKIRKGMYPSVAGMRAKGTSALMEDFTFPVERLGEAVVDVQKLFDKHAYENGIIFGHAKDGNLHFVVSQSYATEEDIAAYQLFNDDLFDLVLNKYDGALKGEHSSGRAVSAYISREWGTEAYEIMKWVKRLVDPENLLNPGIVITEDPLTHVHHLKVMPVVEEEVDRCIECGFCESACPSRDLTLTPRRRIGVRRAIKRAEMAGDIATQKALLEDYTYEGLETCATDGMCATKCPVDINTGDLVKRLRRENHSPRQNKLALQVAKRFGWFERTARLGLKTGTGLNRLLGTGFMPGLTGMARKILPVLPNWSGQFEKLQLNYHLNGKSKRTGKKKKTALEVLYFPSCISRMMGGEMIDAFQSVCRKADVAVSFPKPVTGGCCGQIFSSKGFADAYRYKANEAMERLWAASDVGRLLVVADVSSCTQTLLGSRNYLSEENQARFDKLQILDIVDFAADHLIGRLRITQPKEKVVFHPVCSVQKMGTVAKLQAIGAACSARADLPVFAACCGMAGDRGFLYPELTAAATKTEAAEVRQETYDGYYSTSKTCELALSEAVGQDYESVLRLLDEVSE</sequence>
<dbReference type="InterPro" id="IPR004113">
    <property type="entry name" value="FAD-bd_oxidored_4_C"/>
</dbReference>
<gene>
    <name evidence="13" type="ORF">CRP01_13955</name>
</gene>
<dbReference type="InterPro" id="IPR016167">
    <property type="entry name" value="FAD-bd_PCMH_sub1"/>
</dbReference>
<evidence type="ECO:0000259" key="11">
    <source>
        <dbReference type="PROSITE" id="PS51379"/>
    </source>
</evidence>
<evidence type="ECO:0000256" key="9">
    <source>
        <dbReference type="ARBA" id="ARBA00023014"/>
    </source>
</evidence>
<dbReference type="PROSITE" id="PS51379">
    <property type="entry name" value="4FE4S_FER_2"/>
    <property type="match status" value="1"/>
</dbReference>
<dbReference type="GO" id="GO:1903457">
    <property type="term" value="P:lactate catabolic process"/>
    <property type="evidence" value="ECO:0007669"/>
    <property type="project" value="TreeGrafter"/>
</dbReference>
<dbReference type="PANTHER" id="PTHR11748:SF111">
    <property type="entry name" value="D-LACTATE DEHYDROGENASE, MITOCHONDRIAL-RELATED"/>
    <property type="match status" value="1"/>
</dbReference>
<keyword evidence="5" id="KW-0274">FAD</keyword>
<dbReference type="InterPro" id="IPR017896">
    <property type="entry name" value="4Fe4S_Fe-S-bd"/>
</dbReference>
<feature type="domain" description="4Fe-4S ferredoxin-type" evidence="11">
    <location>
        <begin position="525"/>
        <end position="556"/>
    </location>
</feature>
<dbReference type="OrthoDB" id="9767256at2"/>
<dbReference type="RefSeq" id="WP_099150663.1">
    <property type="nucleotide sequence ID" value="NZ_PDUD01000019.1"/>
</dbReference>
<comment type="cofactor">
    <cofactor evidence="1">
        <name>FAD</name>
        <dbReference type="ChEBI" id="CHEBI:57692"/>
    </cofactor>
</comment>
<keyword evidence="9" id="KW-0411">Iron-sulfur</keyword>
<evidence type="ECO:0000256" key="1">
    <source>
        <dbReference type="ARBA" id="ARBA00001974"/>
    </source>
</evidence>
<evidence type="ECO:0000256" key="10">
    <source>
        <dbReference type="ARBA" id="ARBA00038897"/>
    </source>
</evidence>
<dbReference type="InterPro" id="IPR036318">
    <property type="entry name" value="FAD-bd_PCMH-like_sf"/>
</dbReference>
<comment type="caution">
    <text evidence="13">The sequence shown here is derived from an EMBL/GenBank/DDBJ whole genome shotgun (WGS) entry which is preliminary data.</text>
</comment>
<evidence type="ECO:0000256" key="7">
    <source>
        <dbReference type="ARBA" id="ARBA00023002"/>
    </source>
</evidence>
<dbReference type="InterPro" id="IPR016171">
    <property type="entry name" value="Vanillyl_alc_oxidase_C-sub2"/>
</dbReference>
<dbReference type="SUPFAM" id="SSF55103">
    <property type="entry name" value="FAD-linked oxidases, C-terminal domain"/>
    <property type="match status" value="1"/>
</dbReference>
<dbReference type="GO" id="GO:0004458">
    <property type="term" value="F:D-lactate dehydrogenase (cytochrome) activity"/>
    <property type="evidence" value="ECO:0007669"/>
    <property type="project" value="UniProtKB-EC"/>
</dbReference>
<evidence type="ECO:0000313" key="14">
    <source>
        <dbReference type="Proteomes" id="UP000223913"/>
    </source>
</evidence>
<evidence type="ECO:0000256" key="2">
    <source>
        <dbReference type="ARBA" id="ARBA00008000"/>
    </source>
</evidence>
<dbReference type="InterPro" id="IPR016169">
    <property type="entry name" value="FAD-bd_PCMH_sub2"/>
</dbReference>
<evidence type="ECO:0000256" key="5">
    <source>
        <dbReference type="ARBA" id="ARBA00022827"/>
    </source>
</evidence>
<evidence type="ECO:0000313" key="13">
    <source>
        <dbReference type="EMBL" id="PHN06136.1"/>
    </source>
</evidence>